<dbReference type="Pfam" id="PF13577">
    <property type="entry name" value="SnoaL_4"/>
    <property type="match status" value="3"/>
</dbReference>
<sequence length="808" mass="88702">MKLCASVACAVKLALALWVTTSASVEAASAPTLESLTNDLRRAESVREIKNLQKTYAQLAFHGQWADMAALFADDGILRWGQGKSGANLLANSDAIDSKGSAAIEAFLKKEAGDMDGVKPGSLNALVNDQPLITLSADGNTAKGRYHSFQFMGDGKGNSKIQGGLMENEYVLTTTSKGDVWRIKLLRYFPQYIGDYKKGWVNVGNNSLPIVPYHYTAETAGTPILLPDSARNKTSASEPLSLEELQYRITRLNDEDEVRNLQHNFGHYVDRRMWPEVADLYAPDGDVSNDGKLISVKELLATMGPSGLTRGILNEHPIFQMTVEISPDGLEATTRGLEIGMIGDSEAKTAEWRFVTFRHKYVKDPNTNIWKIKRSVIVPRLHASYSLGWANGGTLRANTAADPPPPFLNLLGRLSNSSQRPQDWRPLWREENIANETVLHDLERRIKRSTAWDESENVSSAYGYYADDIRCVAFATLHADKGFKESPGVGWYRTPERIAKACQNRYGEGTNNSVLRSSVPIHMRLQPVILVSQDGRSATSRVRNLQIGTSKGTAARNFSGSNGFNGGMYHDQFVLEEKNGVSRRKLWSLVIDEFYWNSGSWVGGWASLSSTGRSVKRGQPIDSIERRQAAIGGYVTDIDLKDPGHGPREIGFNGGPPPTVRWPDVQRMWWAYRNPVSGRAPDSYWPGCVPCRARPAWNLTSNGYQEPATGPTLVNAMAEGLKVTATVTGGPGEPVAGVVQLRRGNRSGNMVGEVTLAESGNNTAVFFVQLDGTFVSGLEPLDVFFLGSDRLQPGKARVMLAVPPPVQK</sequence>
<name>A0AA40CQK9_9PEZI</name>
<dbReference type="InterPro" id="IPR037401">
    <property type="entry name" value="SnoaL-like"/>
</dbReference>
<accession>A0AA40CQK9</accession>
<dbReference type="SUPFAM" id="SSF54427">
    <property type="entry name" value="NTF2-like"/>
    <property type="match status" value="3"/>
</dbReference>
<evidence type="ECO:0000259" key="2">
    <source>
        <dbReference type="Pfam" id="PF13577"/>
    </source>
</evidence>
<dbReference type="Proteomes" id="UP001174936">
    <property type="component" value="Unassembled WGS sequence"/>
</dbReference>
<evidence type="ECO:0000256" key="1">
    <source>
        <dbReference type="SAM" id="SignalP"/>
    </source>
</evidence>
<keyword evidence="4" id="KW-1185">Reference proteome</keyword>
<dbReference type="InterPro" id="IPR032710">
    <property type="entry name" value="NTF2-like_dom_sf"/>
</dbReference>
<comment type="caution">
    <text evidence="3">The sequence shown here is derived from an EMBL/GenBank/DDBJ whole genome shotgun (WGS) entry which is preliminary data.</text>
</comment>
<dbReference type="Gene3D" id="3.10.450.50">
    <property type="match status" value="3"/>
</dbReference>
<feature type="domain" description="SnoaL-like" evidence="2">
    <location>
        <begin position="457"/>
        <end position="577"/>
    </location>
</feature>
<feature type="domain" description="SnoaL-like" evidence="2">
    <location>
        <begin position="251"/>
        <end position="374"/>
    </location>
</feature>
<proteinExistence type="predicted"/>
<evidence type="ECO:0000313" key="3">
    <source>
        <dbReference type="EMBL" id="KAK0647062.1"/>
    </source>
</evidence>
<dbReference type="AlphaFoldDB" id="A0AA40CQK9"/>
<reference evidence="3" key="1">
    <citation type="submission" date="2023-06" db="EMBL/GenBank/DDBJ databases">
        <title>Genome-scale phylogeny and comparative genomics of the fungal order Sordariales.</title>
        <authorList>
            <consortium name="Lawrence Berkeley National Laboratory"/>
            <person name="Hensen N."/>
            <person name="Bonometti L."/>
            <person name="Westerberg I."/>
            <person name="Brannstrom I.O."/>
            <person name="Guillou S."/>
            <person name="Cros-Aarteil S."/>
            <person name="Calhoun S."/>
            <person name="Haridas S."/>
            <person name="Kuo A."/>
            <person name="Mondo S."/>
            <person name="Pangilinan J."/>
            <person name="Riley R."/>
            <person name="Labutti K."/>
            <person name="Andreopoulos B."/>
            <person name="Lipzen A."/>
            <person name="Chen C."/>
            <person name="Yanf M."/>
            <person name="Daum C."/>
            <person name="Ng V."/>
            <person name="Clum A."/>
            <person name="Steindorff A."/>
            <person name="Ohm R."/>
            <person name="Martin F."/>
            <person name="Silar P."/>
            <person name="Natvig D."/>
            <person name="Lalanne C."/>
            <person name="Gautier V."/>
            <person name="Ament-Velasquez S.L."/>
            <person name="Kruys A."/>
            <person name="Hutchinson M.I."/>
            <person name="Powell A.J."/>
            <person name="Barry K."/>
            <person name="Miller A.N."/>
            <person name="Grigoriev I.V."/>
            <person name="Debuchy R."/>
            <person name="Gladieux P."/>
            <person name="Thoren M.H."/>
            <person name="Johannesson H."/>
        </authorList>
    </citation>
    <scope>NUCLEOTIDE SEQUENCE</scope>
    <source>
        <strain evidence="3">SMH2532-1</strain>
    </source>
</reference>
<feature type="signal peptide" evidence="1">
    <location>
        <begin position="1"/>
        <end position="16"/>
    </location>
</feature>
<organism evidence="3 4">
    <name type="scientific">Cercophora newfieldiana</name>
    <dbReference type="NCBI Taxonomy" id="92897"/>
    <lineage>
        <taxon>Eukaryota</taxon>
        <taxon>Fungi</taxon>
        <taxon>Dikarya</taxon>
        <taxon>Ascomycota</taxon>
        <taxon>Pezizomycotina</taxon>
        <taxon>Sordariomycetes</taxon>
        <taxon>Sordariomycetidae</taxon>
        <taxon>Sordariales</taxon>
        <taxon>Lasiosphaeriaceae</taxon>
        <taxon>Cercophora</taxon>
    </lineage>
</organism>
<keyword evidence="1" id="KW-0732">Signal</keyword>
<dbReference type="EMBL" id="JAULSV010000004">
    <property type="protein sequence ID" value="KAK0647062.1"/>
    <property type="molecule type" value="Genomic_DNA"/>
</dbReference>
<gene>
    <name evidence="3" type="ORF">B0T16DRAFT_458926</name>
</gene>
<evidence type="ECO:0000313" key="4">
    <source>
        <dbReference type="Proteomes" id="UP001174936"/>
    </source>
</evidence>
<feature type="chain" id="PRO_5041384040" description="SnoaL-like domain-containing protein" evidence="1">
    <location>
        <begin position="17"/>
        <end position="808"/>
    </location>
</feature>
<feature type="domain" description="SnoaL-like" evidence="2">
    <location>
        <begin position="41"/>
        <end position="186"/>
    </location>
</feature>
<protein>
    <recommendedName>
        <fullName evidence="2">SnoaL-like domain-containing protein</fullName>
    </recommendedName>
</protein>